<dbReference type="PANTHER" id="PTHR30461:SF2">
    <property type="entry name" value="SERINE RECOMBINASE PINE-RELATED"/>
    <property type="match status" value="1"/>
</dbReference>
<dbReference type="PROSITE" id="PS51736">
    <property type="entry name" value="RECOMBINASES_3"/>
    <property type="match status" value="1"/>
</dbReference>
<dbReference type="InterPro" id="IPR006119">
    <property type="entry name" value="Resolv_N"/>
</dbReference>
<dbReference type="CDD" id="cd00338">
    <property type="entry name" value="Ser_Recombinase"/>
    <property type="match status" value="1"/>
</dbReference>
<feature type="domain" description="Recombinase" evidence="4">
    <location>
        <begin position="178"/>
        <end position="332"/>
    </location>
</feature>
<keyword evidence="2" id="KW-0233">DNA recombination</keyword>
<dbReference type="eggNOG" id="COG1961">
    <property type="taxonomic scope" value="Bacteria"/>
</dbReference>
<dbReference type="GO" id="GO:0003677">
    <property type="term" value="F:DNA binding"/>
    <property type="evidence" value="ECO:0007669"/>
    <property type="project" value="UniProtKB-KW"/>
</dbReference>
<dbReference type="InterPro" id="IPR011109">
    <property type="entry name" value="DNA_bind_recombinase_dom"/>
</dbReference>
<evidence type="ECO:0000256" key="2">
    <source>
        <dbReference type="ARBA" id="ARBA00023172"/>
    </source>
</evidence>
<dbReference type="InterPro" id="IPR025827">
    <property type="entry name" value="Zn_ribbon_recom_dom"/>
</dbReference>
<feature type="domain" description="Resolvase/invertase-type recombinase catalytic" evidence="3">
    <location>
        <begin position="23"/>
        <end position="171"/>
    </location>
</feature>
<name>K6X2Y5_9ACTN</name>
<dbReference type="Proteomes" id="UP000008363">
    <property type="component" value="Unassembled WGS sequence"/>
</dbReference>
<dbReference type="GO" id="GO:0000150">
    <property type="term" value="F:DNA strand exchange activity"/>
    <property type="evidence" value="ECO:0007669"/>
    <property type="project" value="InterPro"/>
</dbReference>
<evidence type="ECO:0000256" key="1">
    <source>
        <dbReference type="ARBA" id="ARBA00023125"/>
    </source>
</evidence>
<dbReference type="Pfam" id="PF13408">
    <property type="entry name" value="Zn_ribbon_recom"/>
    <property type="match status" value="1"/>
</dbReference>
<dbReference type="EMBL" id="BAHC01000207">
    <property type="protein sequence ID" value="GAB93164.1"/>
    <property type="molecule type" value="Genomic_DNA"/>
</dbReference>
<organism evidence="5 6">
    <name type="scientific">Gordonia rhizosphera NBRC 16068</name>
    <dbReference type="NCBI Taxonomy" id="1108045"/>
    <lineage>
        <taxon>Bacteria</taxon>
        <taxon>Bacillati</taxon>
        <taxon>Actinomycetota</taxon>
        <taxon>Actinomycetes</taxon>
        <taxon>Mycobacteriales</taxon>
        <taxon>Gordoniaceae</taxon>
        <taxon>Gordonia</taxon>
    </lineage>
</organism>
<dbReference type="Gene3D" id="3.90.1750.20">
    <property type="entry name" value="Putative Large Serine Recombinase, Chain B, Domain 2"/>
    <property type="match status" value="1"/>
</dbReference>
<evidence type="ECO:0000313" key="5">
    <source>
        <dbReference type="EMBL" id="GAB93164.1"/>
    </source>
</evidence>
<protein>
    <recommendedName>
        <fullName evidence="7">Recombinase</fullName>
    </recommendedName>
</protein>
<dbReference type="InterPro" id="IPR036162">
    <property type="entry name" value="Resolvase-like_N_sf"/>
</dbReference>
<evidence type="ECO:0000313" key="6">
    <source>
        <dbReference type="Proteomes" id="UP000008363"/>
    </source>
</evidence>
<dbReference type="Pfam" id="PF07508">
    <property type="entry name" value="Recombinase"/>
    <property type="match status" value="1"/>
</dbReference>
<dbReference type="InterPro" id="IPR050639">
    <property type="entry name" value="SSR_resolvase"/>
</dbReference>
<dbReference type="Gene3D" id="3.40.50.1390">
    <property type="entry name" value="Resolvase, N-terminal catalytic domain"/>
    <property type="match status" value="1"/>
</dbReference>
<accession>K6X2Y5</accession>
<sequence length="554" mass="61721">MGKSTHRAPQEPARKRAPSAPLRALIVVRLSRTTEATTSPQRQREVCAKLCAERGYNVVGVAEDLDVSAGKVAPIDRPQLGGWMRHRADDFDVIVFARLDRIARRMLDLADLIRWGDDHHVTYVSATESHFDLSGPVGRMIALVVGTFAEMELEAIRERNTAAAQHIIESGKHRGTPPWGYVSEKYEVSEGRSAWRIIPDPPQVKTIQEICDRVIAGEPIRKIAIDLTERDVQTARNRNAELRGKPTTPNKWYSTSMHRLLTSQTLLGRIVKRDPLTDPQGQYVRNDKGEKLFGDEYVLTTEDGTPITRADPIISVDTFHRVGKALAARSITRTTIRSDALLLRVLTCGVCGATAYQYRGARGRRPRYRCSSVGVGDPCGNGSIPLDDVETYVETEILKHMGPLNRYVRQWDTGSDHTSELADIDALLTDLTDQLGTQQFRRGTPQRSKLDARITALAAKQAELSALPIIPAGWRYVSTGETVAEWWARSTTQDRNLWLREIELHVSFTAHVDPDNHRTVVDDITLTREFSIDADNAASVFGPIAEGINALISD</sequence>
<evidence type="ECO:0000259" key="4">
    <source>
        <dbReference type="PROSITE" id="PS51737"/>
    </source>
</evidence>
<gene>
    <name evidence="5" type="ORF">GORHZ_207_00130</name>
</gene>
<dbReference type="AlphaFoldDB" id="K6X2Y5"/>
<proteinExistence type="predicted"/>
<dbReference type="InterPro" id="IPR038109">
    <property type="entry name" value="DNA_bind_recomb_sf"/>
</dbReference>
<dbReference type="SUPFAM" id="SSF53041">
    <property type="entry name" value="Resolvase-like"/>
    <property type="match status" value="1"/>
</dbReference>
<dbReference type="SMART" id="SM00857">
    <property type="entry name" value="Resolvase"/>
    <property type="match status" value="1"/>
</dbReference>
<dbReference type="PROSITE" id="PS51737">
    <property type="entry name" value="RECOMBINASE_DNA_BIND"/>
    <property type="match status" value="1"/>
</dbReference>
<evidence type="ECO:0000259" key="3">
    <source>
        <dbReference type="PROSITE" id="PS51736"/>
    </source>
</evidence>
<keyword evidence="6" id="KW-1185">Reference proteome</keyword>
<dbReference type="PANTHER" id="PTHR30461">
    <property type="entry name" value="DNA-INVERTASE FROM LAMBDOID PROPHAGE"/>
    <property type="match status" value="1"/>
</dbReference>
<dbReference type="Pfam" id="PF00239">
    <property type="entry name" value="Resolvase"/>
    <property type="match status" value="1"/>
</dbReference>
<keyword evidence="1" id="KW-0238">DNA-binding</keyword>
<evidence type="ECO:0008006" key="7">
    <source>
        <dbReference type="Google" id="ProtNLM"/>
    </source>
</evidence>
<dbReference type="STRING" id="1108045.GORHZ_207_00130"/>
<comment type="caution">
    <text evidence="5">The sequence shown here is derived from an EMBL/GenBank/DDBJ whole genome shotgun (WGS) entry which is preliminary data.</text>
</comment>
<reference evidence="5 6" key="1">
    <citation type="submission" date="2012-08" db="EMBL/GenBank/DDBJ databases">
        <title>Whole genome shotgun sequence of Gordonia rhizosphera NBRC 16068.</title>
        <authorList>
            <person name="Takarada H."/>
            <person name="Isaki S."/>
            <person name="Hosoyama A."/>
            <person name="Tsuchikane K."/>
            <person name="Katsumata H."/>
            <person name="Baba S."/>
            <person name="Ohji S."/>
            <person name="Yamazaki S."/>
            <person name="Fujita N."/>
        </authorList>
    </citation>
    <scope>NUCLEOTIDE SEQUENCE [LARGE SCALE GENOMIC DNA]</scope>
    <source>
        <strain evidence="5 6">NBRC 16068</strain>
    </source>
</reference>